<sequence>MIDAALLLGVLLMSGGTYLMYGLGPALLLAGGLLVGLVLLTVLVMVKLKQQGGRDVQSAVRG</sequence>
<reference evidence="2 3" key="1">
    <citation type="submission" date="2019-03" db="EMBL/GenBank/DDBJ databases">
        <title>Novel transposon Tn6433 accelerates the dissemination of tet(E) in Aeromonas from aerobic biofilm under oxytetracycline stress.</title>
        <authorList>
            <person name="Shi Y."/>
            <person name="Tian Z."/>
            <person name="Zhang Y."/>
            <person name="Zhang H."/>
            <person name="Yang M."/>
        </authorList>
    </citation>
    <scope>NUCLEOTIDE SEQUENCE [LARGE SCALE GENOMIC DNA]</scope>
    <source>
        <strain evidence="2 3">R50-22</strain>
    </source>
</reference>
<evidence type="ECO:0000256" key="1">
    <source>
        <dbReference type="SAM" id="Phobius"/>
    </source>
</evidence>
<accession>A0ABX6NXM9</accession>
<keyword evidence="1" id="KW-0472">Membrane</keyword>
<evidence type="ECO:0000313" key="3">
    <source>
        <dbReference type="Proteomes" id="UP000502657"/>
    </source>
</evidence>
<protein>
    <submittedName>
        <fullName evidence="2">Uncharacterized protein</fullName>
    </submittedName>
</protein>
<gene>
    <name evidence="2" type="ORF">E4188_17140</name>
</gene>
<organism evidence="2 3">
    <name type="scientific">Aeromonas media</name>
    <dbReference type="NCBI Taxonomy" id="651"/>
    <lineage>
        <taxon>Bacteria</taxon>
        <taxon>Pseudomonadati</taxon>
        <taxon>Pseudomonadota</taxon>
        <taxon>Gammaproteobacteria</taxon>
        <taxon>Aeromonadales</taxon>
        <taxon>Aeromonadaceae</taxon>
        <taxon>Aeromonas</taxon>
    </lineage>
</organism>
<feature type="transmembrane region" description="Helical" evidence="1">
    <location>
        <begin position="26"/>
        <end position="46"/>
    </location>
</feature>
<keyword evidence="1" id="KW-1133">Transmembrane helix</keyword>
<dbReference type="RefSeq" id="WP_171269721.1">
    <property type="nucleotide sequence ID" value="NZ_CP038445.1"/>
</dbReference>
<keyword evidence="3" id="KW-1185">Reference proteome</keyword>
<keyword evidence="1" id="KW-0812">Transmembrane</keyword>
<name>A0ABX6NXM9_AERME</name>
<proteinExistence type="predicted"/>
<dbReference type="EMBL" id="CP038448">
    <property type="protein sequence ID" value="QJT40045.1"/>
    <property type="molecule type" value="Genomic_DNA"/>
</dbReference>
<evidence type="ECO:0000313" key="2">
    <source>
        <dbReference type="EMBL" id="QJT40045.1"/>
    </source>
</evidence>
<dbReference type="Proteomes" id="UP000502657">
    <property type="component" value="Chromosome"/>
</dbReference>